<evidence type="ECO:0000313" key="5">
    <source>
        <dbReference type="Proteomes" id="UP000078046"/>
    </source>
</evidence>
<feature type="transmembrane region" description="Helical" evidence="3">
    <location>
        <begin position="230"/>
        <end position="252"/>
    </location>
</feature>
<evidence type="ECO:0000256" key="2">
    <source>
        <dbReference type="SAM" id="MobiDB-lite"/>
    </source>
</evidence>
<feature type="transmembrane region" description="Helical" evidence="3">
    <location>
        <begin position="127"/>
        <end position="146"/>
    </location>
</feature>
<name>A0A177B2D3_9BILA</name>
<gene>
    <name evidence="4" type="ORF">A3Q56_03794</name>
</gene>
<accession>A0A177B2D3</accession>
<feature type="transmembrane region" description="Helical" evidence="3">
    <location>
        <begin position="355"/>
        <end position="375"/>
    </location>
</feature>
<feature type="transmembrane region" description="Helical" evidence="3">
    <location>
        <begin position="409"/>
        <end position="429"/>
    </location>
</feature>
<keyword evidence="5" id="KW-1185">Reference proteome</keyword>
<keyword evidence="1" id="KW-0175">Coiled coil</keyword>
<feature type="region of interest" description="Disordered" evidence="2">
    <location>
        <begin position="320"/>
        <end position="340"/>
    </location>
</feature>
<feature type="transmembrane region" description="Helical" evidence="3">
    <location>
        <begin position="29"/>
        <end position="49"/>
    </location>
</feature>
<feature type="coiled-coil region" evidence="1">
    <location>
        <begin position="564"/>
        <end position="598"/>
    </location>
</feature>
<proteinExistence type="predicted"/>
<evidence type="ECO:0000313" key="4">
    <source>
        <dbReference type="EMBL" id="OAF68435.1"/>
    </source>
</evidence>
<feature type="compositionally biased region" description="Basic and acidic residues" evidence="2">
    <location>
        <begin position="329"/>
        <end position="340"/>
    </location>
</feature>
<keyword evidence="3" id="KW-0472">Membrane</keyword>
<dbReference type="AlphaFoldDB" id="A0A177B2D3"/>
<dbReference type="Proteomes" id="UP000078046">
    <property type="component" value="Unassembled WGS sequence"/>
</dbReference>
<keyword evidence="3" id="KW-0812">Transmembrane</keyword>
<evidence type="ECO:0000256" key="1">
    <source>
        <dbReference type="SAM" id="Coils"/>
    </source>
</evidence>
<dbReference type="EMBL" id="LWCA01000446">
    <property type="protein sequence ID" value="OAF68435.1"/>
    <property type="molecule type" value="Genomic_DNA"/>
</dbReference>
<sequence>MVPFNNKIDTENTRNVVSKNITDRFLKGYYYFNIVYTVSVSVLSIYLIVNSFQEINGNYEENNNSLQNYQIPIKNNLTDSKKKDIKTTTIGMLNSMIPFNEIAEKLIIKMDFENMTKSEYIYDLKDAITFIKFLNLIIALIVMLYKHIATLSRFSKQILLILLFESLSLLVNSMYSLIVFSPIYTFIMTYFSKNKGNRPILKSEDIPNKIYEQIDLLDFANLEQTEKSVLTAYIITFISVYTVHCIILYYIYHVVLLNLTSNLPITPEISKLLTNDNISSRDRWNQMYAILLKNKIQIDATKKKTKISLTRKNYPTASLLTGQSEDDTSEHNSAKKDKSNSKIHNLIQRGLNSNYIHHTAGTVIMFIFMAFKIYLFNLIYTYENLTDIVSAKMNISDPLIKRALTKGSAFLDVVHVIIVLVVGIILINMKSFNVRIKDKSNKQMNLDIGPELMSKIYKKSDTNTHINFNSKFAKFFKSFIINKTHYDFNSLKNDPTQIFKMFESILSENNIKFKGIIEIFNNMIMDSSNLNNIKNEKSNKYNIQHLDKDNLSILVNILTLTIQNKVKQIEKKKSEKNLKKLKNLNDENNNQYKDFIES</sequence>
<organism evidence="4 5">
    <name type="scientific">Intoshia linei</name>
    <dbReference type="NCBI Taxonomy" id="1819745"/>
    <lineage>
        <taxon>Eukaryota</taxon>
        <taxon>Metazoa</taxon>
        <taxon>Spiralia</taxon>
        <taxon>Lophotrochozoa</taxon>
        <taxon>Mesozoa</taxon>
        <taxon>Orthonectida</taxon>
        <taxon>Rhopaluridae</taxon>
        <taxon>Intoshia</taxon>
    </lineage>
</organism>
<protein>
    <submittedName>
        <fullName evidence="4">Uncharacterized protein</fullName>
    </submittedName>
</protein>
<comment type="caution">
    <text evidence="4">The sequence shown here is derived from an EMBL/GenBank/DDBJ whole genome shotgun (WGS) entry which is preliminary data.</text>
</comment>
<reference evidence="4 5" key="1">
    <citation type="submission" date="2016-04" db="EMBL/GenBank/DDBJ databases">
        <title>The genome of Intoshia linei affirms orthonectids as highly simplified spiralians.</title>
        <authorList>
            <person name="Mikhailov K.V."/>
            <person name="Slusarev G.S."/>
            <person name="Nikitin M.A."/>
            <person name="Logacheva M.D."/>
            <person name="Penin A."/>
            <person name="Aleoshin V."/>
            <person name="Panchin Y.V."/>
        </authorList>
    </citation>
    <scope>NUCLEOTIDE SEQUENCE [LARGE SCALE GENOMIC DNA]</scope>
    <source>
        <strain evidence="4">Intl2013</strain>
        <tissue evidence="4">Whole animal</tissue>
    </source>
</reference>
<feature type="transmembrane region" description="Helical" evidence="3">
    <location>
        <begin position="158"/>
        <end position="187"/>
    </location>
</feature>
<keyword evidence="3" id="KW-1133">Transmembrane helix</keyword>
<evidence type="ECO:0000256" key="3">
    <source>
        <dbReference type="SAM" id="Phobius"/>
    </source>
</evidence>